<dbReference type="NCBIfam" id="NF012229">
    <property type="entry name" value="bla_class_B_core"/>
    <property type="match status" value="1"/>
</dbReference>
<dbReference type="PANTHER" id="PTHR42951:SF17">
    <property type="entry name" value="METALLO-BETA-LACTAMASE DOMAIN-CONTAINING PROTEIN"/>
    <property type="match status" value="1"/>
</dbReference>
<dbReference type="EMBL" id="CP060718">
    <property type="protein sequence ID" value="QNN68208.1"/>
    <property type="molecule type" value="Genomic_DNA"/>
</dbReference>
<dbReference type="NCBIfam" id="NF033105">
    <property type="entry name" value="bla_subclass_B3"/>
    <property type="match status" value="1"/>
</dbReference>
<evidence type="ECO:0000313" key="2">
    <source>
        <dbReference type="EMBL" id="QNN68208.1"/>
    </source>
</evidence>
<dbReference type="AlphaFoldDB" id="A0A7G9SK33"/>
<dbReference type="KEGG" id="slut:H9L13_04845"/>
<dbReference type="SUPFAM" id="SSF56281">
    <property type="entry name" value="Metallo-hydrolase/oxidoreductase"/>
    <property type="match status" value="1"/>
</dbReference>
<protein>
    <submittedName>
        <fullName evidence="2">Subclass B3 metallo-beta-lactamase</fullName>
    </submittedName>
</protein>
<dbReference type="InterPro" id="IPR050855">
    <property type="entry name" value="NDM-1-like"/>
</dbReference>
<reference evidence="2 3" key="1">
    <citation type="submission" date="2020-08" db="EMBL/GenBank/DDBJ databases">
        <title>Genome sequence of Sphingomonas lutea KCTC 23642T.</title>
        <authorList>
            <person name="Hyun D.-W."/>
            <person name="Bae J.-W."/>
        </authorList>
    </citation>
    <scope>NUCLEOTIDE SEQUENCE [LARGE SCALE GENOMIC DNA]</scope>
    <source>
        <strain evidence="2 3">KCTC 23642</strain>
    </source>
</reference>
<keyword evidence="3" id="KW-1185">Reference proteome</keyword>
<feature type="domain" description="Metallo-beta-lactamase" evidence="1">
    <location>
        <begin position="69"/>
        <end position="259"/>
    </location>
</feature>
<accession>A0A7G9SK33</accession>
<sequence length="303" mass="31880">MFAKALVFALAAAQISVPLGRPRIVEQPRAPIETAGPAFARACEGKDGWDDPAPPVRIHANTYLVGTCGISAILITGDAGHILIDAGTDKGADLIARNIRRLGFQPSEVKILLSSHEHLDHVGGMSRLRQITGARVFASAAAAPVLDTGAPGRGDPQAGMHPPFAGVRVDKLIADGEPVRLGSLQLTPVATPGHTPGALTWHWGACDGGVCRRIVYADSLSIVSRDDYRFADHPDYVAAFRAGLAKVAALECDILLTPHPSASDMANRLAGKAPLTRETACRDYAAARGKALDERLAKEASSE</sequence>
<proteinExistence type="predicted"/>
<dbReference type="Gene3D" id="3.60.15.10">
    <property type="entry name" value="Ribonuclease Z/Hydroxyacylglutathione hydrolase-like"/>
    <property type="match status" value="1"/>
</dbReference>
<dbReference type="PANTHER" id="PTHR42951">
    <property type="entry name" value="METALLO-BETA-LACTAMASE DOMAIN-CONTAINING"/>
    <property type="match status" value="1"/>
</dbReference>
<dbReference type="CDD" id="cd16315">
    <property type="entry name" value="EVM-1-like_MBL-B3"/>
    <property type="match status" value="1"/>
</dbReference>
<dbReference type="RefSeq" id="WP_187539512.1">
    <property type="nucleotide sequence ID" value="NZ_BAABJT010000001.1"/>
</dbReference>
<evidence type="ECO:0000259" key="1">
    <source>
        <dbReference type="SMART" id="SM00849"/>
    </source>
</evidence>
<dbReference type="Pfam" id="PF00753">
    <property type="entry name" value="Lactamase_B"/>
    <property type="match status" value="1"/>
</dbReference>
<name>A0A7G9SK33_9SPHN</name>
<organism evidence="2 3">
    <name type="scientific">Sphingomonas lutea</name>
    <dbReference type="NCBI Taxonomy" id="1045317"/>
    <lineage>
        <taxon>Bacteria</taxon>
        <taxon>Pseudomonadati</taxon>
        <taxon>Pseudomonadota</taxon>
        <taxon>Alphaproteobacteria</taxon>
        <taxon>Sphingomonadales</taxon>
        <taxon>Sphingomonadaceae</taxon>
        <taxon>Sphingomonas</taxon>
    </lineage>
</organism>
<dbReference type="SMART" id="SM00849">
    <property type="entry name" value="Lactamase_B"/>
    <property type="match status" value="1"/>
</dbReference>
<dbReference type="Proteomes" id="UP000515971">
    <property type="component" value="Chromosome"/>
</dbReference>
<dbReference type="InterPro" id="IPR036866">
    <property type="entry name" value="RibonucZ/Hydroxyglut_hydro"/>
</dbReference>
<dbReference type="InterPro" id="IPR001279">
    <property type="entry name" value="Metallo-B-lactamas"/>
</dbReference>
<gene>
    <name evidence="2" type="primary">bla</name>
    <name evidence="2" type="ORF">H9L13_04845</name>
</gene>
<evidence type="ECO:0000313" key="3">
    <source>
        <dbReference type="Proteomes" id="UP000515971"/>
    </source>
</evidence>